<dbReference type="InParanoid" id="D2W1M9"/>
<dbReference type="PANTHER" id="PTHR13244">
    <property type="entry name" value="ZINC FINGER MYND DOMAIN CONTAINING PROTEIN 10"/>
    <property type="match status" value="1"/>
</dbReference>
<dbReference type="eggNOG" id="ENOG502QS3F">
    <property type="taxonomic scope" value="Eukaryota"/>
</dbReference>
<dbReference type="GeneID" id="8856196"/>
<dbReference type="EMBL" id="GG738923">
    <property type="protein sequence ID" value="EFC36947.1"/>
    <property type="molecule type" value="Genomic_DNA"/>
</dbReference>
<dbReference type="PANTHER" id="PTHR13244:SF7">
    <property type="entry name" value="ZINC FINGER MYND DOMAIN-CONTAINING PROTEIN 10"/>
    <property type="match status" value="1"/>
</dbReference>
<dbReference type="GO" id="GO:0005737">
    <property type="term" value="C:cytoplasm"/>
    <property type="evidence" value="ECO:0007669"/>
    <property type="project" value="TreeGrafter"/>
</dbReference>
<evidence type="ECO:0000313" key="1">
    <source>
        <dbReference type="EMBL" id="EFC36947.1"/>
    </source>
</evidence>
<reference evidence="1 2" key="1">
    <citation type="journal article" date="2010" name="Cell">
        <title>The genome of Naegleria gruberi illuminates early eukaryotic versatility.</title>
        <authorList>
            <person name="Fritz-Laylin L.K."/>
            <person name="Prochnik S.E."/>
            <person name="Ginger M.L."/>
            <person name="Dacks J.B."/>
            <person name="Carpenter M.L."/>
            <person name="Field M.C."/>
            <person name="Kuo A."/>
            <person name="Paredez A."/>
            <person name="Chapman J."/>
            <person name="Pham J."/>
            <person name="Shu S."/>
            <person name="Neupane R."/>
            <person name="Cipriano M."/>
            <person name="Mancuso J."/>
            <person name="Tu H."/>
            <person name="Salamov A."/>
            <person name="Lindquist E."/>
            <person name="Shapiro H."/>
            <person name="Lucas S."/>
            <person name="Grigoriev I.V."/>
            <person name="Cande W.Z."/>
            <person name="Fulton C."/>
            <person name="Rokhsar D.S."/>
            <person name="Dawson S.C."/>
        </authorList>
    </citation>
    <scope>NUCLEOTIDE SEQUENCE [LARGE SCALE GENOMIC DNA]</scope>
    <source>
        <strain evidence="1 2">NEG-M</strain>
    </source>
</reference>
<name>D2W1M9_NAEGR</name>
<sequence>MVQFENLMMSDSEMNPLEAQRQINNLKNFEIKDIGSEKWMKQREVIEMLNIQAHQDAALNQDEYVAQAFISNQMVEILIKELVSVEIWKNKVASLIKDDLADATKQSIKPYLIFYHEATLCNLLECVLYHKDAVVYCDESLMIELVDYCQRKMNFLVHNKDLMNRQDQKDLLKLTDIDIWEDQKKEIEFNCCMYSLTIFRFITDQLKELSPGIINRILEKHDTPISLVYIIEDSPFKKKEKSGFKKYNGNKWETVQYDEYLKVSQYEAQVWLAINNLLVEPETRNQYEYNNFRKETVLRLKKFFTDILIDQIPVLVDLVRTVESLQIMNPPVASKNIFIVEMVAEFRENLLSSLDFEQIAQDQLASICCEDDEARQEQVMSMAKRFGDLLELMEQGKEFDNIKL</sequence>
<proteinExistence type="predicted"/>
<dbReference type="VEuPathDB" id="AmoebaDB:NAEGRDRAFT_75312"/>
<dbReference type="OrthoDB" id="432970at2759"/>
<accession>D2W1M9</accession>
<dbReference type="InterPro" id="IPR052298">
    <property type="entry name" value="ZMYND10"/>
</dbReference>
<dbReference type="RefSeq" id="XP_002669691.1">
    <property type="nucleotide sequence ID" value="XM_002669645.1"/>
</dbReference>
<dbReference type="STRING" id="5762.D2W1M9"/>
<organism evidence="2">
    <name type="scientific">Naegleria gruberi</name>
    <name type="common">Amoeba</name>
    <dbReference type="NCBI Taxonomy" id="5762"/>
    <lineage>
        <taxon>Eukaryota</taxon>
        <taxon>Discoba</taxon>
        <taxon>Heterolobosea</taxon>
        <taxon>Tetramitia</taxon>
        <taxon>Eutetramitia</taxon>
        <taxon>Vahlkampfiidae</taxon>
        <taxon>Naegleria</taxon>
    </lineage>
</organism>
<protein>
    <submittedName>
        <fullName evidence="1">Predicted protein</fullName>
    </submittedName>
</protein>
<dbReference type="Proteomes" id="UP000006671">
    <property type="component" value="Unassembled WGS sequence"/>
</dbReference>
<dbReference type="KEGG" id="ngr:NAEGRDRAFT_75312"/>
<keyword evidence="2" id="KW-1185">Reference proteome</keyword>
<evidence type="ECO:0000313" key="2">
    <source>
        <dbReference type="Proteomes" id="UP000006671"/>
    </source>
</evidence>
<dbReference type="AlphaFoldDB" id="D2W1M9"/>
<dbReference type="OMA" id="LIHEAYC"/>
<gene>
    <name evidence="1" type="ORF">NAEGRDRAFT_75312</name>
</gene>